<accession>A0AAV8UNU8</accession>
<keyword evidence="1" id="KW-0808">Transferase</keyword>
<dbReference type="Proteomes" id="UP001157974">
    <property type="component" value="Unassembled WGS sequence"/>
</dbReference>
<dbReference type="InterPro" id="IPR027483">
    <property type="entry name" value="PInositol-4-P-4/5-kinase_C_sf"/>
</dbReference>
<dbReference type="InterPro" id="IPR027484">
    <property type="entry name" value="PInositol-4-P-5-kinase_N"/>
</dbReference>
<keyword evidence="1" id="KW-0418">Kinase</keyword>
<dbReference type="Gene3D" id="3.30.800.10">
    <property type="entry name" value="Phosphatidylinositol Phosphate Kinase II Beta"/>
    <property type="match status" value="1"/>
</dbReference>
<dbReference type="SMART" id="SM00330">
    <property type="entry name" value="PIPKc"/>
    <property type="match status" value="1"/>
</dbReference>
<dbReference type="CDD" id="cd00139">
    <property type="entry name" value="PIPKc"/>
    <property type="match status" value="1"/>
</dbReference>
<keyword evidence="1" id="KW-0547">Nucleotide-binding</keyword>
<evidence type="ECO:0000313" key="4">
    <source>
        <dbReference type="EMBL" id="KAJ8904219.1"/>
    </source>
</evidence>
<dbReference type="AlphaFoldDB" id="A0AAV8UNU8"/>
<dbReference type="GO" id="GO:0046854">
    <property type="term" value="P:phosphatidylinositol phosphate biosynthetic process"/>
    <property type="evidence" value="ECO:0007669"/>
    <property type="project" value="TreeGrafter"/>
</dbReference>
<dbReference type="InterPro" id="IPR002498">
    <property type="entry name" value="PInositol-4-P-4/5-kinase_core"/>
</dbReference>
<dbReference type="GO" id="GO:0005524">
    <property type="term" value="F:ATP binding"/>
    <property type="evidence" value="ECO:0007669"/>
    <property type="project" value="UniProtKB-UniRule"/>
</dbReference>
<name>A0AAV8UNU8_9RHOD</name>
<feature type="domain" description="PIPK" evidence="3">
    <location>
        <begin position="215"/>
        <end position="555"/>
    </location>
</feature>
<sequence length="585" mass="65771">MDDLKITSEDVDNAVLLESEPLMADSSLTADSKKNTGIQSISRILTGLNPNKKKTGLNATSAGTPLERSEEQVQPHISSGSRQPASLPDLNHLQVDNAHDEDELTRFYSVAEDSVRRTLSNPGPHSSSSHAALSTQLTTRRVNYLLLSRPVVPPEAKDLEAGDSEDQDLLERTDKLSKFRVVSRVGKVGKQAGKQVNKGRRRKKKVKDGVVVFKGHPSWSIVLAFQVGLRQTSELLNSESKPPELNGQDSKVSVVFELRAAASGGETEVSRTTWAHHAPYLYKEIRETFGISDAEFLDSVSSEAKIRELPTPGRSGALFYITEDEEYFIKTISQDEEKKLKLMLPGYVKHIKRYPDTLLTKFVASFYIKTAQRHHIRLVAMGSIFRGGLYIDRKYDLKGSVINRRASEKEKLNDFATLKDLDMEPLYFDPEVLDRILTVIERDSEFLEDEGIMDYSLLLGLSEVIPGERTHEDVYGEDEKVAPWVFGYQQYVGQDGERTITYRICLGIIDILQPYTKRKQMEFVGKACRYCSSGISVNPPSRYRRRFISSLREKFRPLETKPPTLSEASGFASGMLYSFGDRASI</sequence>
<dbReference type="GO" id="GO:0016308">
    <property type="term" value="F:1-phosphatidylinositol-4-phosphate 5-kinase activity"/>
    <property type="evidence" value="ECO:0007669"/>
    <property type="project" value="TreeGrafter"/>
</dbReference>
<evidence type="ECO:0000256" key="2">
    <source>
        <dbReference type="SAM" id="MobiDB-lite"/>
    </source>
</evidence>
<evidence type="ECO:0000256" key="1">
    <source>
        <dbReference type="PROSITE-ProRule" id="PRU00781"/>
    </source>
</evidence>
<gene>
    <name evidence="4" type="ORF">NDN08_000744</name>
</gene>
<organism evidence="4 5">
    <name type="scientific">Rhodosorus marinus</name>
    <dbReference type="NCBI Taxonomy" id="101924"/>
    <lineage>
        <taxon>Eukaryota</taxon>
        <taxon>Rhodophyta</taxon>
        <taxon>Stylonematophyceae</taxon>
        <taxon>Stylonematales</taxon>
        <taxon>Stylonemataceae</taxon>
        <taxon>Rhodosorus</taxon>
    </lineage>
</organism>
<evidence type="ECO:0000259" key="3">
    <source>
        <dbReference type="PROSITE" id="PS51455"/>
    </source>
</evidence>
<feature type="region of interest" description="Disordered" evidence="2">
    <location>
        <begin position="49"/>
        <end position="89"/>
    </location>
</feature>
<dbReference type="InterPro" id="IPR023610">
    <property type="entry name" value="PInositol-4/5-P-5/4-kinase"/>
</dbReference>
<dbReference type="GO" id="GO:0005886">
    <property type="term" value="C:plasma membrane"/>
    <property type="evidence" value="ECO:0007669"/>
    <property type="project" value="TreeGrafter"/>
</dbReference>
<proteinExistence type="predicted"/>
<dbReference type="Pfam" id="PF01504">
    <property type="entry name" value="PIP5K"/>
    <property type="match status" value="1"/>
</dbReference>
<feature type="compositionally biased region" description="Polar residues" evidence="2">
    <location>
        <begin position="75"/>
        <end position="84"/>
    </location>
</feature>
<reference evidence="4 5" key="1">
    <citation type="journal article" date="2023" name="Nat. Commun.">
        <title>Origin of minicircular mitochondrial genomes in red algae.</title>
        <authorList>
            <person name="Lee Y."/>
            <person name="Cho C.H."/>
            <person name="Lee Y.M."/>
            <person name="Park S.I."/>
            <person name="Yang J.H."/>
            <person name="West J.A."/>
            <person name="Bhattacharya D."/>
            <person name="Yoon H.S."/>
        </authorList>
    </citation>
    <scope>NUCLEOTIDE SEQUENCE [LARGE SCALE GENOMIC DNA]</scope>
    <source>
        <strain evidence="4 5">CCMP1338</strain>
        <tissue evidence="4">Whole cell</tissue>
    </source>
</reference>
<comment type="caution">
    <text evidence="4">The sequence shown here is derived from an EMBL/GenBank/DDBJ whole genome shotgun (WGS) entry which is preliminary data.</text>
</comment>
<protein>
    <recommendedName>
        <fullName evidence="3">PIPK domain-containing protein</fullName>
    </recommendedName>
</protein>
<dbReference type="SUPFAM" id="SSF56104">
    <property type="entry name" value="SAICAR synthase-like"/>
    <property type="match status" value="1"/>
</dbReference>
<keyword evidence="1" id="KW-0067">ATP-binding</keyword>
<dbReference type="Gene3D" id="3.30.810.10">
    <property type="entry name" value="2-Layer Sandwich"/>
    <property type="match status" value="1"/>
</dbReference>
<dbReference type="PROSITE" id="PS51455">
    <property type="entry name" value="PIPK"/>
    <property type="match status" value="1"/>
</dbReference>
<evidence type="ECO:0000313" key="5">
    <source>
        <dbReference type="Proteomes" id="UP001157974"/>
    </source>
</evidence>
<keyword evidence="5" id="KW-1185">Reference proteome</keyword>
<dbReference type="PANTHER" id="PTHR23086">
    <property type="entry name" value="PHOSPHATIDYLINOSITOL-4-PHOSPHATE 5-KINASE"/>
    <property type="match status" value="1"/>
</dbReference>
<dbReference type="EMBL" id="JAMWBK010000006">
    <property type="protein sequence ID" value="KAJ8904219.1"/>
    <property type="molecule type" value="Genomic_DNA"/>
</dbReference>
<dbReference type="PANTHER" id="PTHR23086:SF8">
    <property type="entry name" value="PHOSPHATIDYLINOSITOL 5-PHOSPHATE 4-KINASE, ISOFORM A"/>
    <property type="match status" value="1"/>
</dbReference>